<comment type="caution">
    <text evidence="1">The sequence shown here is derived from an EMBL/GenBank/DDBJ whole genome shotgun (WGS) entry which is preliminary data.</text>
</comment>
<reference evidence="1" key="2">
    <citation type="journal article" date="2022" name="New Phytol.">
        <title>Evolutionary transition to the ectomycorrhizal habit in the genomes of a hyperdiverse lineage of mushroom-forming fungi.</title>
        <authorList>
            <person name="Looney B."/>
            <person name="Miyauchi S."/>
            <person name="Morin E."/>
            <person name="Drula E."/>
            <person name="Courty P.E."/>
            <person name="Kohler A."/>
            <person name="Kuo A."/>
            <person name="LaButti K."/>
            <person name="Pangilinan J."/>
            <person name="Lipzen A."/>
            <person name="Riley R."/>
            <person name="Andreopoulos W."/>
            <person name="He G."/>
            <person name="Johnson J."/>
            <person name="Nolan M."/>
            <person name="Tritt A."/>
            <person name="Barry K.W."/>
            <person name="Grigoriev I.V."/>
            <person name="Nagy L.G."/>
            <person name="Hibbett D."/>
            <person name="Henrissat B."/>
            <person name="Matheny P.B."/>
            <person name="Labbe J."/>
            <person name="Martin F.M."/>
        </authorList>
    </citation>
    <scope>NUCLEOTIDE SEQUENCE</scope>
    <source>
        <strain evidence="1">FP105234-sp</strain>
    </source>
</reference>
<dbReference type="Proteomes" id="UP000814033">
    <property type="component" value="Unassembled WGS sequence"/>
</dbReference>
<sequence length="315" mass="33878">MCRAMPYNEVNALQDEWVPHGGNYYLKSVSLPRPSAKIAIQIRDAVYEAAKANPDIHTSTTFLSIDPSSRTRERSTVASTKHDNDMPDSLRRVRKVVDNKTKIAQQQQPQLPPQQQQPQQPQYPAHPGPIALPPPSAFPQHALSPTHHPQIHPLGMATPHAARAAPITPSMPSFLLVPAAGMPFINLAVGMPVNNNGSGGDHFMGIDPGYFPLILGSGSVQGKGGSGLAHKILKGAEKHSAKVNGIASDEARGCAVAAAARVAHAAPMPVTIKSSQCRPELKVDVFWEDKVNNKEREKRNSVDGVLMQRSGSDPV</sequence>
<accession>A0ACB8R4Y6</accession>
<evidence type="ECO:0000313" key="1">
    <source>
        <dbReference type="EMBL" id="KAI0039134.1"/>
    </source>
</evidence>
<organism evidence="1 2">
    <name type="scientific">Auriscalpium vulgare</name>
    <dbReference type="NCBI Taxonomy" id="40419"/>
    <lineage>
        <taxon>Eukaryota</taxon>
        <taxon>Fungi</taxon>
        <taxon>Dikarya</taxon>
        <taxon>Basidiomycota</taxon>
        <taxon>Agaricomycotina</taxon>
        <taxon>Agaricomycetes</taxon>
        <taxon>Russulales</taxon>
        <taxon>Auriscalpiaceae</taxon>
        <taxon>Auriscalpium</taxon>
    </lineage>
</organism>
<evidence type="ECO:0000313" key="2">
    <source>
        <dbReference type="Proteomes" id="UP000814033"/>
    </source>
</evidence>
<proteinExistence type="predicted"/>
<keyword evidence="2" id="KW-1185">Reference proteome</keyword>
<gene>
    <name evidence="1" type="ORF">FA95DRAFT_1657538</name>
</gene>
<reference evidence="1" key="1">
    <citation type="submission" date="2021-02" db="EMBL/GenBank/DDBJ databases">
        <authorList>
            <consortium name="DOE Joint Genome Institute"/>
            <person name="Ahrendt S."/>
            <person name="Looney B.P."/>
            <person name="Miyauchi S."/>
            <person name="Morin E."/>
            <person name="Drula E."/>
            <person name="Courty P.E."/>
            <person name="Chicoki N."/>
            <person name="Fauchery L."/>
            <person name="Kohler A."/>
            <person name="Kuo A."/>
            <person name="Labutti K."/>
            <person name="Pangilinan J."/>
            <person name="Lipzen A."/>
            <person name="Riley R."/>
            <person name="Andreopoulos W."/>
            <person name="He G."/>
            <person name="Johnson J."/>
            <person name="Barry K.W."/>
            <person name="Grigoriev I.V."/>
            <person name="Nagy L."/>
            <person name="Hibbett D."/>
            <person name="Henrissat B."/>
            <person name="Matheny P.B."/>
            <person name="Labbe J."/>
            <person name="Martin F."/>
        </authorList>
    </citation>
    <scope>NUCLEOTIDE SEQUENCE</scope>
    <source>
        <strain evidence="1">FP105234-sp</strain>
    </source>
</reference>
<name>A0ACB8R4Y6_9AGAM</name>
<protein>
    <submittedName>
        <fullName evidence="1">Uncharacterized protein</fullName>
    </submittedName>
</protein>
<dbReference type="EMBL" id="MU276352">
    <property type="protein sequence ID" value="KAI0039134.1"/>
    <property type="molecule type" value="Genomic_DNA"/>
</dbReference>